<reference evidence="2 3" key="1">
    <citation type="submission" date="2024-02" db="EMBL/GenBank/DDBJ databases">
        <authorList>
            <person name="Chen Y."/>
            <person name="Shah S."/>
            <person name="Dougan E. K."/>
            <person name="Thang M."/>
            <person name="Chan C."/>
        </authorList>
    </citation>
    <scope>NUCLEOTIDE SEQUENCE [LARGE SCALE GENOMIC DNA]</scope>
</reference>
<proteinExistence type="predicted"/>
<feature type="compositionally biased region" description="Polar residues" evidence="1">
    <location>
        <begin position="290"/>
        <end position="304"/>
    </location>
</feature>
<sequence length="566" mass="61798">VSDPESQHSASDETLNGLIDAYFAATSEPSSVVAGGGLEMRKRLEAALGAQYTVSTQARPLHQSPPAAATGSGKPKAAPPAAGLVRLTVARLLMDPAWPDLACDEMEAIVHAVAQFLAGVGSVVLPAKKWSQHQFWGRFRNLGAEAQAAQDGIEKQKLKHKRSVNHSRLPRSTEESTECDWSQRLLRRPVLPKAYGDGWKDLREMCSDILDRAKIDTVIRTLRGLIEEHQQDGFYNVLEEVLSDHRGLKISELLKQNQEDAEKISKLGLELLKAKQDLATALREEKQASEALTQTTKMWQNADSMSKDLEQSLEDANNELADVKEQVDALRKEPGFLREKMTQMKEEHEKELESLQQQLEQAQKELQEEKEKESDNPMVAALGKKGSQKFENLADAIASTQQSFGPQEQFLIALNLLKSVPNSQITKPGDVLKAIVEEARPALMKELLNMDHMALGTSKHRLAMAQKLITNIPEEDSALVADIVPEHIGKEMAVKVLGASATEEASGEVHGQAVPRRSLGSNGEDGASMAGWSSSSLDRQKGEVVLDAEVLPCGSAAPRGSSGRSG</sequence>
<feature type="compositionally biased region" description="Basic residues" evidence="1">
    <location>
        <begin position="157"/>
        <end position="169"/>
    </location>
</feature>
<feature type="region of interest" description="Disordered" evidence="1">
    <location>
        <begin position="55"/>
        <end position="79"/>
    </location>
</feature>
<keyword evidence="2" id="KW-0347">Helicase</keyword>
<name>A0ABP0MVQ5_9DINO</name>
<keyword evidence="2" id="KW-0378">Hydrolase</keyword>
<feature type="non-terminal residue" evidence="2">
    <location>
        <position position="1"/>
    </location>
</feature>
<dbReference type="EMBL" id="CAXAMM010024447">
    <property type="protein sequence ID" value="CAK9055386.1"/>
    <property type="molecule type" value="Genomic_DNA"/>
</dbReference>
<accession>A0ABP0MVQ5</accession>
<keyword evidence="2" id="KW-0067">ATP-binding</keyword>
<keyword evidence="2" id="KW-0547">Nucleotide-binding</keyword>
<keyword evidence="3" id="KW-1185">Reference proteome</keyword>
<feature type="region of interest" description="Disordered" evidence="1">
    <location>
        <begin position="345"/>
        <end position="376"/>
    </location>
</feature>
<evidence type="ECO:0000313" key="3">
    <source>
        <dbReference type="Proteomes" id="UP001642464"/>
    </source>
</evidence>
<feature type="region of interest" description="Disordered" evidence="1">
    <location>
        <begin position="504"/>
        <end position="540"/>
    </location>
</feature>
<evidence type="ECO:0000256" key="1">
    <source>
        <dbReference type="SAM" id="MobiDB-lite"/>
    </source>
</evidence>
<evidence type="ECO:0000313" key="2">
    <source>
        <dbReference type="EMBL" id="CAK9055386.1"/>
    </source>
</evidence>
<feature type="compositionally biased region" description="Basic and acidic residues" evidence="1">
    <location>
        <begin position="362"/>
        <end position="375"/>
    </location>
</feature>
<gene>
    <name evidence="2" type="ORF">SCF082_LOCUS29959</name>
</gene>
<organism evidence="2 3">
    <name type="scientific">Durusdinium trenchii</name>
    <dbReference type="NCBI Taxonomy" id="1381693"/>
    <lineage>
        <taxon>Eukaryota</taxon>
        <taxon>Sar</taxon>
        <taxon>Alveolata</taxon>
        <taxon>Dinophyceae</taxon>
        <taxon>Suessiales</taxon>
        <taxon>Symbiodiniaceae</taxon>
        <taxon>Durusdinium</taxon>
    </lineage>
</organism>
<feature type="region of interest" description="Disordered" evidence="1">
    <location>
        <begin position="289"/>
        <end position="308"/>
    </location>
</feature>
<dbReference type="Proteomes" id="UP001642464">
    <property type="component" value="Unassembled WGS sequence"/>
</dbReference>
<feature type="compositionally biased region" description="Low complexity" evidence="1">
    <location>
        <begin position="64"/>
        <end position="79"/>
    </location>
</feature>
<comment type="caution">
    <text evidence="2">The sequence shown here is derived from an EMBL/GenBank/DDBJ whole genome shotgun (WGS) entry which is preliminary data.</text>
</comment>
<protein>
    <submittedName>
        <fullName evidence="2">ATP-dependent DNA helicase Q4</fullName>
    </submittedName>
</protein>
<feature type="region of interest" description="Disordered" evidence="1">
    <location>
        <begin position="153"/>
        <end position="175"/>
    </location>
</feature>
<dbReference type="GO" id="GO:0004386">
    <property type="term" value="F:helicase activity"/>
    <property type="evidence" value="ECO:0007669"/>
    <property type="project" value="UniProtKB-KW"/>
</dbReference>